<dbReference type="InterPro" id="IPR050090">
    <property type="entry name" value="Tyrosine_recombinase_XerCD"/>
</dbReference>
<dbReference type="Gene3D" id="1.10.443.10">
    <property type="entry name" value="Intergrase catalytic core"/>
    <property type="match status" value="1"/>
</dbReference>
<reference evidence="3 4" key="1">
    <citation type="submission" date="2020-07" db="EMBL/GenBank/DDBJ databases">
        <title>Sequencing the genomes of 1000 actinobacteria strains.</title>
        <authorList>
            <person name="Klenk H.-P."/>
        </authorList>
    </citation>
    <scope>NUCLEOTIDE SEQUENCE [LARGE SCALE GENOMIC DNA]</scope>
    <source>
        <strain evidence="3 4">LI1</strain>
    </source>
</reference>
<dbReference type="SUPFAM" id="SSF56349">
    <property type="entry name" value="DNA breaking-rejoining enzymes"/>
    <property type="match status" value="1"/>
</dbReference>
<dbReference type="GO" id="GO:0006310">
    <property type="term" value="P:DNA recombination"/>
    <property type="evidence" value="ECO:0007669"/>
    <property type="project" value="UniProtKB-KW"/>
</dbReference>
<organism evidence="3 4">
    <name type="scientific">Glaciibacter psychrotolerans</name>
    <dbReference type="NCBI Taxonomy" id="670054"/>
    <lineage>
        <taxon>Bacteria</taxon>
        <taxon>Bacillati</taxon>
        <taxon>Actinomycetota</taxon>
        <taxon>Actinomycetes</taxon>
        <taxon>Micrococcales</taxon>
        <taxon>Microbacteriaceae</taxon>
        <taxon>Glaciibacter</taxon>
    </lineage>
</organism>
<dbReference type="RefSeq" id="WP_179579497.1">
    <property type="nucleotide sequence ID" value="NZ_JACCFM010000001.1"/>
</dbReference>
<dbReference type="PROSITE" id="PS51898">
    <property type="entry name" value="TYR_RECOMBINASE"/>
    <property type="match status" value="1"/>
</dbReference>
<dbReference type="PANTHER" id="PTHR30349:SF64">
    <property type="entry name" value="PROPHAGE INTEGRASE INTD-RELATED"/>
    <property type="match status" value="1"/>
</dbReference>
<dbReference type="AlphaFoldDB" id="A0A7Z0EGH3"/>
<name>A0A7Z0EGH3_9MICO</name>
<dbReference type="InterPro" id="IPR011010">
    <property type="entry name" value="DNA_brk_join_enz"/>
</dbReference>
<accession>A0A7Z0EGH3</accession>
<evidence type="ECO:0000259" key="2">
    <source>
        <dbReference type="PROSITE" id="PS51898"/>
    </source>
</evidence>
<proteinExistence type="predicted"/>
<dbReference type="PANTHER" id="PTHR30349">
    <property type="entry name" value="PHAGE INTEGRASE-RELATED"/>
    <property type="match status" value="1"/>
</dbReference>
<keyword evidence="4" id="KW-1185">Reference proteome</keyword>
<evidence type="ECO:0000256" key="1">
    <source>
        <dbReference type="ARBA" id="ARBA00023172"/>
    </source>
</evidence>
<evidence type="ECO:0000313" key="3">
    <source>
        <dbReference type="EMBL" id="NYJ20800.1"/>
    </source>
</evidence>
<sequence>MFSDDWAKAIDDYLDVQRAGGSPSTTLGSRRQHLQHLARRVDAAGPWAVTADQLVQYASKQVWMPETRRGRRSSFRSFYGWAVAVGRVDENISLALPRVKAQQGKARPIPDRLYKAALAFADDRVSLILRLAHDAGLRRGEIAVIHTHDVFEDLDGWSLLVHGKGGKERYVPLTNRLALDLRTLPIGWAFPGDEAGHLSARWVGKLATKALPEPWTIHTLRHSFASRTYVESDLFVVQELLGHASPATTRIYVKVPNAALRRAVLAAAS</sequence>
<gene>
    <name evidence="3" type="ORF">HNR05_002591</name>
</gene>
<keyword evidence="1" id="KW-0233">DNA recombination</keyword>
<evidence type="ECO:0000313" key="4">
    <source>
        <dbReference type="Proteomes" id="UP000537260"/>
    </source>
</evidence>
<feature type="domain" description="Tyr recombinase" evidence="2">
    <location>
        <begin position="104"/>
        <end position="265"/>
    </location>
</feature>
<dbReference type="GO" id="GO:0003677">
    <property type="term" value="F:DNA binding"/>
    <property type="evidence" value="ECO:0007669"/>
    <property type="project" value="InterPro"/>
</dbReference>
<dbReference type="InterPro" id="IPR002104">
    <property type="entry name" value="Integrase_catalytic"/>
</dbReference>
<dbReference type="GO" id="GO:0015074">
    <property type="term" value="P:DNA integration"/>
    <property type="evidence" value="ECO:0007669"/>
    <property type="project" value="InterPro"/>
</dbReference>
<dbReference type="InterPro" id="IPR013762">
    <property type="entry name" value="Integrase-like_cat_sf"/>
</dbReference>
<comment type="caution">
    <text evidence="3">The sequence shown here is derived from an EMBL/GenBank/DDBJ whole genome shotgun (WGS) entry which is preliminary data.</text>
</comment>
<dbReference type="Proteomes" id="UP000537260">
    <property type="component" value="Unassembled WGS sequence"/>
</dbReference>
<dbReference type="Pfam" id="PF00589">
    <property type="entry name" value="Phage_integrase"/>
    <property type="match status" value="1"/>
</dbReference>
<dbReference type="EMBL" id="JACCFM010000001">
    <property type="protein sequence ID" value="NYJ20800.1"/>
    <property type="molecule type" value="Genomic_DNA"/>
</dbReference>
<protein>
    <submittedName>
        <fullName evidence="3">Site-specific recombinase XerD</fullName>
    </submittedName>
</protein>